<feature type="non-terminal residue" evidence="2">
    <location>
        <position position="1"/>
    </location>
</feature>
<keyword evidence="3" id="KW-1185">Reference proteome</keyword>
<dbReference type="EMBL" id="BDIP01003300">
    <property type="protein sequence ID" value="GIQ87530.1"/>
    <property type="molecule type" value="Genomic_DNA"/>
</dbReference>
<organism evidence="2 3">
    <name type="scientific">Kipferlia bialata</name>
    <dbReference type="NCBI Taxonomy" id="797122"/>
    <lineage>
        <taxon>Eukaryota</taxon>
        <taxon>Metamonada</taxon>
        <taxon>Carpediemonas-like organisms</taxon>
        <taxon>Kipferlia</taxon>
    </lineage>
</organism>
<proteinExistence type="predicted"/>
<feature type="signal peptide" evidence="1">
    <location>
        <begin position="1"/>
        <end position="17"/>
    </location>
</feature>
<evidence type="ECO:0000256" key="1">
    <source>
        <dbReference type="SAM" id="SignalP"/>
    </source>
</evidence>
<name>A0A9K3D3D9_9EUKA</name>
<sequence>MRSHLLVLAVLCACVFGYLVPGSRPNEYTVKDPIPMLQGSLESEGLPSYSPYFLGYCAVDSEEE</sequence>
<evidence type="ECO:0000313" key="3">
    <source>
        <dbReference type="Proteomes" id="UP000265618"/>
    </source>
</evidence>
<reference evidence="2 3" key="1">
    <citation type="journal article" date="2018" name="PLoS ONE">
        <title>The draft genome of Kipferlia bialata reveals reductive genome evolution in fornicate parasites.</title>
        <authorList>
            <person name="Tanifuji G."/>
            <person name="Takabayashi S."/>
            <person name="Kume K."/>
            <person name="Takagi M."/>
            <person name="Nakayama T."/>
            <person name="Kamikawa R."/>
            <person name="Inagaki Y."/>
            <person name="Hashimoto T."/>
        </authorList>
    </citation>
    <scope>NUCLEOTIDE SEQUENCE [LARGE SCALE GENOMIC DNA]</scope>
    <source>
        <strain evidence="2">NY0173</strain>
    </source>
</reference>
<dbReference type="Proteomes" id="UP000265618">
    <property type="component" value="Unassembled WGS sequence"/>
</dbReference>
<comment type="caution">
    <text evidence="2">The sequence shown here is derived from an EMBL/GenBank/DDBJ whole genome shotgun (WGS) entry which is preliminary data.</text>
</comment>
<protein>
    <submittedName>
        <fullName evidence="2">Uncharacterized protein</fullName>
    </submittedName>
</protein>
<feature type="chain" id="PRO_5039897039" evidence="1">
    <location>
        <begin position="18"/>
        <end position="64"/>
    </location>
</feature>
<gene>
    <name evidence="2" type="ORF">KIPB_009581</name>
</gene>
<keyword evidence="1" id="KW-0732">Signal</keyword>
<dbReference type="AlphaFoldDB" id="A0A9K3D3D9"/>
<evidence type="ECO:0000313" key="2">
    <source>
        <dbReference type="EMBL" id="GIQ87530.1"/>
    </source>
</evidence>
<accession>A0A9K3D3D9</accession>